<gene>
    <name evidence="12 14" type="primary">tmk</name>
    <name evidence="14" type="ORF">V4D30_06380</name>
</gene>
<evidence type="ECO:0000256" key="6">
    <source>
        <dbReference type="ARBA" id="ARBA00022741"/>
    </source>
</evidence>
<dbReference type="InterPro" id="IPR018095">
    <property type="entry name" value="Thymidylate_kin_CS"/>
</dbReference>
<evidence type="ECO:0000259" key="13">
    <source>
        <dbReference type="Pfam" id="PF02223"/>
    </source>
</evidence>
<evidence type="ECO:0000256" key="9">
    <source>
        <dbReference type="ARBA" id="ARBA00029962"/>
    </source>
</evidence>
<evidence type="ECO:0000256" key="4">
    <source>
        <dbReference type="ARBA" id="ARBA00022679"/>
    </source>
</evidence>
<evidence type="ECO:0000256" key="12">
    <source>
        <dbReference type="HAMAP-Rule" id="MF_00165"/>
    </source>
</evidence>
<accession>A0AAU8GX27</accession>
<reference evidence="14" key="1">
    <citation type="submission" date="2024-01" db="EMBL/GenBank/DDBJ databases">
        <title>The first autotrophic representatives of the genus Thermodesulfovibrio.</title>
        <authorList>
            <person name="Maltseva A.I."/>
            <person name="Elcheninov A.G."/>
            <person name="Kublanov I.V."/>
            <person name="Lebedinsky A.V."/>
            <person name="Frolov E.N."/>
        </authorList>
    </citation>
    <scope>NUCLEOTIDE SEQUENCE</scope>
    <source>
        <strain evidence="14">3907-1M</strain>
    </source>
</reference>
<dbReference type="PROSITE" id="PS01331">
    <property type="entry name" value="THYMIDYLATE_KINASE"/>
    <property type="match status" value="1"/>
</dbReference>
<dbReference type="AlphaFoldDB" id="A0AAU8GX27"/>
<dbReference type="GO" id="GO:0004798">
    <property type="term" value="F:dTMP kinase activity"/>
    <property type="evidence" value="ECO:0007669"/>
    <property type="project" value="UniProtKB-UniRule"/>
</dbReference>
<dbReference type="GO" id="GO:0006235">
    <property type="term" value="P:dTTP biosynthetic process"/>
    <property type="evidence" value="ECO:0007669"/>
    <property type="project" value="UniProtKB-UniRule"/>
</dbReference>
<evidence type="ECO:0000256" key="5">
    <source>
        <dbReference type="ARBA" id="ARBA00022727"/>
    </source>
</evidence>
<evidence type="ECO:0000256" key="8">
    <source>
        <dbReference type="ARBA" id="ARBA00022840"/>
    </source>
</evidence>
<dbReference type="Gene3D" id="3.40.50.300">
    <property type="entry name" value="P-loop containing nucleotide triphosphate hydrolases"/>
    <property type="match status" value="1"/>
</dbReference>
<evidence type="ECO:0000256" key="7">
    <source>
        <dbReference type="ARBA" id="ARBA00022777"/>
    </source>
</evidence>
<keyword evidence="4 12" id="KW-0808">Transferase</keyword>
<dbReference type="EMBL" id="CP144373">
    <property type="protein sequence ID" value="XCH45961.1"/>
    <property type="molecule type" value="Genomic_DNA"/>
</dbReference>
<dbReference type="NCBIfam" id="TIGR00041">
    <property type="entry name" value="DTMP_kinase"/>
    <property type="match status" value="1"/>
</dbReference>
<name>A0AAU8GX27_9BACT</name>
<evidence type="ECO:0000313" key="14">
    <source>
        <dbReference type="EMBL" id="XCH45961.1"/>
    </source>
</evidence>
<dbReference type="InterPro" id="IPR018094">
    <property type="entry name" value="Thymidylate_kinase"/>
</dbReference>
<proteinExistence type="inferred from homology"/>
<evidence type="ECO:0000256" key="3">
    <source>
        <dbReference type="ARBA" id="ARBA00017144"/>
    </source>
</evidence>
<dbReference type="InterPro" id="IPR039430">
    <property type="entry name" value="Thymidylate_kin-like_dom"/>
</dbReference>
<keyword evidence="7 12" id="KW-0418">Kinase</keyword>
<dbReference type="GO" id="GO:0005829">
    <property type="term" value="C:cytosol"/>
    <property type="evidence" value="ECO:0007669"/>
    <property type="project" value="TreeGrafter"/>
</dbReference>
<sequence length="209" mass="23916">MNKGIFITFEGIEGSGKTTQGKLLAEKLKKEGFPVLYTYEPGDTEAGKHIREILLNSEIKITPLCELLLYVADRIQHIEEKIKPHLEAGFIVICDRFTDSTVVYQGYARGISIDLIEKLNKELFSELMPDLTVLLDCSASIGLGRNKKVNKKDRFEMENLSFHEKVREGYLELARINKERFFVLDATEPINVITEKIYKKVKSIIECRS</sequence>
<dbReference type="GO" id="GO:0006227">
    <property type="term" value="P:dUDP biosynthetic process"/>
    <property type="evidence" value="ECO:0007669"/>
    <property type="project" value="TreeGrafter"/>
</dbReference>
<feature type="binding site" evidence="12">
    <location>
        <begin position="11"/>
        <end position="18"/>
    </location>
    <ligand>
        <name>ATP</name>
        <dbReference type="ChEBI" id="CHEBI:30616"/>
    </ligand>
</feature>
<dbReference type="FunFam" id="3.40.50.300:FF:000225">
    <property type="entry name" value="Thymidylate kinase"/>
    <property type="match status" value="1"/>
</dbReference>
<evidence type="ECO:0000256" key="10">
    <source>
        <dbReference type="ARBA" id="ARBA00048743"/>
    </source>
</evidence>
<comment type="function">
    <text evidence="11 12">Phosphorylation of dTMP to form dTDP in both de novo and salvage pathways of dTTP synthesis.</text>
</comment>
<keyword evidence="8 12" id="KW-0067">ATP-binding</keyword>
<comment type="similarity">
    <text evidence="1 12">Belongs to the thymidylate kinase family.</text>
</comment>
<dbReference type="RefSeq" id="WP_353683502.1">
    <property type="nucleotide sequence ID" value="NZ_CP144373.1"/>
</dbReference>
<dbReference type="Pfam" id="PF02223">
    <property type="entry name" value="Thymidylate_kin"/>
    <property type="match status" value="1"/>
</dbReference>
<dbReference type="PANTHER" id="PTHR10344">
    <property type="entry name" value="THYMIDYLATE KINASE"/>
    <property type="match status" value="1"/>
</dbReference>
<evidence type="ECO:0000256" key="1">
    <source>
        <dbReference type="ARBA" id="ARBA00009776"/>
    </source>
</evidence>
<evidence type="ECO:0000256" key="2">
    <source>
        <dbReference type="ARBA" id="ARBA00012980"/>
    </source>
</evidence>
<dbReference type="GO" id="GO:0005524">
    <property type="term" value="F:ATP binding"/>
    <property type="evidence" value="ECO:0007669"/>
    <property type="project" value="UniProtKB-UniRule"/>
</dbReference>
<keyword evidence="6 12" id="KW-0547">Nucleotide-binding</keyword>
<dbReference type="KEGG" id="taut:V4D30_06380"/>
<comment type="catalytic activity">
    <reaction evidence="10 12">
        <text>dTMP + ATP = dTDP + ADP</text>
        <dbReference type="Rhea" id="RHEA:13517"/>
        <dbReference type="ChEBI" id="CHEBI:30616"/>
        <dbReference type="ChEBI" id="CHEBI:58369"/>
        <dbReference type="ChEBI" id="CHEBI:63528"/>
        <dbReference type="ChEBI" id="CHEBI:456216"/>
        <dbReference type="EC" id="2.7.4.9"/>
    </reaction>
</comment>
<dbReference type="SUPFAM" id="SSF52540">
    <property type="entry name" value="P-loop containing nucleoside triphosphate hydrolases"/>
    <property type="match status" value="1"/>
</dbReference>
<evidence type="ECO:0000256" key="11">
    <source>
        <dbReference type="ARBA" id="ARBA00057735"/>
    </source>
</evidence>
<protein>
    <recommendedName>
        <fullName evidence="3 12">Thymidylate kinase</fullName>
        <ecNumber evidence="2 12">2.7.4.9</ecNumber>
    </recommendedName>
    <alternativeName>
        <fullName evidence="9 12">dTMP kinase</fullName>
    </alternativeName>
</protein>
<dbReference type="HAMAP" id="MF_00165">
    <property type="entry name" value="Thymidylate_kinase"/>
    <property type="match status" value="1"/>
</dbReference>
<dbReference type="InterPro" id="IPR027417">
    <property type="entry name" value="P-loop_NTPase"/>
</dbReference>
<dbReference type="EC" id="2.7.4.9" evidence="2 12"/>
<dbReference type="GO" id="GO:0006233">
    <property type="term" value="P:dTDP biosynthetic process"/>
    <property type="evidence" value="ECO:0007669"/>
    <property type="project" value="InterPro"/>
</dbReference>
<dbReference type="PANTHER" id="PTHR10344:SF4">
    <property type="entry name" value="UMP-CMP KINASE 2, MITOCHONDRIAL"/>
    <property type="match status" value="1"/>
</dbReference>
<dbReference type="CDD" id="cd01672">
    <property type="entry name" value="TMPK"/>
    <property type="match status" value="1"/>
</dbReference>
<keyword evidence="5 12" id="KW-0545">Nucleotide biosynthesis</keyword>
<feature type="domain" description="Thymidylate kinase-like" evidence="13">
    <location>
        <begin position="9"/>
        <end position="197"/>
    </location>
</feature>
<organism evidence="14">
    <name type="scientific">Thermodesulfovibrio autotrophicus</name>
    <dbReference type="NCBI Taxonomy" id="3118333"/>
    <lineage>
        <taxon>Bacteria</taxon>
        <taxon>Pseudomonadati</taxon>
        <taxon>Nitrospirota</taxon>
        <taxon>Thermodesulfovibrionia</taxon>
        <taxon>Thermodesulfovibrionales</taxon>
        <taxon>Thermodesulfovibrionaceae</taxon>
        <taxon>Thermodesulfovibrio</taxon>
    </lineage>
</organism>